<accession>A0A3A8ITB0</accession>
<evidence type="ECO:0000256" key="2">
    <source>
        <dbReference type="SAM" id="Phobius"/>
    </source>
</evidence>
<dbReference type="EMBL" id="JABFJV010000085">
    <property type="protein sequence ID" value="NOK34840.1"/>
    <property type="molecule type" value="Genomic_DNA"/>
</dbReference>
<reference evidence="3 4" key="1">
    <citation type="submission" date="2020-05" db="EMBL/GenBank/DDBJ databases">
        <authorList>
            <person name="Whitworth D."/>
        </authorList>
    </citation>
    <scope>NUCLEOTIDE SEQUENCE [LARGE SCALE GENOMIC DNA]</scope>
    <source>
        <strain evidence="3 4">AB043B</strain>
    </source>
</reference>
<feature type="region of interest" description="Disordered" evidence="1">
    <location>
        <begin position="150"/>
        <end position="169"/>
    </location>
</feature>
<comment type="caution">
    <text evidence="3">The sequence shown here is derived from an EMBL/GenBank/DDBJ whole genome shotgun (WGS) entry which is preliminary data.</text>
</comment>
<proteinExistence type="predicted"/>
<dbReference type="Pfam" id="PF07332">
    <property type="entry name" value="Phage_holin_3_6"/>
    <property type="match status" value="1"/>
</dbReference>
<feature type="compositionally biased region" description="Polar residues" evidence="1">
    <location>
        <begin position="152"/>
        <end position="163"/>
    </location>
</feature>
<evidence type="ECO:0000256" key="1">
    <source>
        <dbReference type="SAM" id="MobiDB-lite"/>
    </source>
</evidence>
<keyword evidence="2" id="KW-0472">Membrane</keyword>
<evidence type="ECO:0000313" key="3">
    <source>
        <dbReference type="EMBL" id="NOK34840.1"/>
    </source>
</evidence>
<keyword evidence="2" id="KW-0812">Transmembrane</keyword>
<gene>
    <name evidence="3" type="ORF">HMI49_16700</name>
</gene>
<sequence>MDPYSSRTRVDRIGLDVDETRTGRQAEGFREDGGLGEQSLGTLVSEFIEQGRHLLRAEFTLARTEMRSEAKKAAAGGGMVAAGGVVLFLGAMALVAFLVIALAEVMPLWASALLVTVLLLAAGAGIAAVGAKRLKAVHAPRKTIQTLKEDSQWASTTMRSAKSQMHGHA</sequence>
<keyword evidence="2" id="KW-1133">Transmembrane helix</keyword>
<protein>
    <submittedName>
        <fullName evidence="3">Phage holin family protein</fullName>
    </submittedName>
</protein>
<dbReference type="RefSeq" id="WP_120523434.1">
    <property type="nucleotide sequence ID" value="NZ_JABFJV010000085.1"/>
</dbReference>
<keyword evidence="4" id="KW-1185">Reference proteome</keyword>
<name>A0A3A8ITB0_9BACT</name>
<evidence type="ECO:0000313" key="4">
    <source>
        <dbReference type="Proteomes" id="UP000563426"/>
    </source>
</evidence>
<feature type="transmembrane region" description="Helical" evidence="2">
    <location>
        <begin position="108"/>
        <end position="131"/>
    </location>
</feature>
<dbReference type="OrthoDB" id="3216929at2"/>
<dbReference type="Proteomes" id="UP000563426">
    <property type="component" value="Unassembled WGS sequence"/>
</dbReference>
<organism evidence="3 4">
    <name type="scientific">Corallococcus exercitus</name>
    <dbReference type="NCBI Taxonomy" id="2316736"/>
    <lineage>
        <taxon>Bacteria</taxon>
        <taxon>Pseudomonadati</taxon>
        <taxon>Myxococcota</taxon>
        <taxon>Myxococcia</taxon>
        <taxon>Myxococcales</taxon>
        <taxon>Cystobacterineae</taxon>
        <taxon>Myxococcaceae</taxon>
        <taxon>Corallococcus</taxon>
    </lineage>
</organism>
<dbReference type="InterPro" id="IPR009937">
    <property type="entry name" value="Phage_holin_3_6"/>
</dbReference>
<feature type="transmembrane region" description="Helical" evidence="2">
    <location>
        <begin position="73"/>
        <end position="102"/>
    </location>
</feature>
<dbReference type="AlphaFoldDB" id="A0A3A8ITB0"/>